<dbReference type="InterPro" id="IPR003395">
    <property type="entry name" value="RecF/RecN/SMC_N"/>
</dbReference>
<keyword evidence="10 13" id="KW-0539">Nucleus</keyword>
<dbReference type="STRING" id="3476.A0A2P5CDN9"/>
<feature type="coiled-coil region" evidence="14">
    <location>
        <begin position="802"/>
        <end position="897"/>
    </location>
</feature>
<feature type="coiled-coil region" evidence="14">
    <location>
        <begin position="666"/>
        <end position="749"/>
    </location>
</feature>
<keyword evidence="5" id="KW-0132">Cell division</keyword>
<keyword evidence="6" id="KW-0227">DNA damage</keyword>
<evidence type="ECO:0000256" key="6">
    <source>
        <dbReference type="ARBA" id="ARBA00022763"/>
    </source>
</evidence>
<dbReference type="SUPFAM" id="SSF52540">
    <property type="entry name" value="P-loop containing nucleoside triphosphate hydrolases"/>
    <property type="match status" value="1"/>
</dbReference>
<organism evidence="17 18">
    <name type="scientific">Parasponia andersonii</name>
    <name type="common">Sponia andersonii</name>
    <dbReference type="NCBI Taxonomy" id="3476"/>
    <lineage>
        <taxon>Eukaryota</taxon>
        <taxon>Viridiplantae</taxon>
        <taxon>Streptophyta</taxon>
        <taxon>Embryophyta</taxon>
        <taxon>Tracheophyta</taxon>
        <taxon>Spermatophyta</taxon>
        <taxon>Magnoliopsida</taxon>
        <taxon>eudicotyledons</taxon>
        <taxon>Gunneridae</taxon>
        <taxon>Pentapetalae</taxon>
        <taxon>rosids</taxon>
        <taxon>fabids</taxon>
        <taxon>Rosales</taxon>
        <taxon>Cannabaceae</taxon>
        <taxon>Parasponia</taxon>
    </lineage>
</organism>
<dbReference type="GO" id="GO:0016887">
    <property type="term" value="F:ATP hydrolysis activity"/>
    <property type="evidence" value="ECO:0007669"/>
    <property type="project" value="InterPro"/>
</dbReference>
<keyword evidence="7" id="KW-0498">Mitosis</keyword>
<dbReference type="FunFam" id="3.30.70.1620:FF:000013">
    <property type="entry name" value="Structural maintenance of chromosomes protein 3"/>
    <property type="match status" value="1"/>
</dbReference>
<comment type="similarity">
    <text evidence="3">Belongs to the SMC family. SMC3 subfamily.</text>
</comment>
<dbReference type="GO" id="GO:0000785">
    <property type="term" value="C:chromatin"/>
    <property type="evidence" value="ECO:0007669"/>
    <property type="project" value="UniProtKB-ARBA"/>
</dbReference>
<gene>
    <name evidence="17" type="ORF">PanWU01x14_160970</name>
</gene>
<comment type="caution">
    <text evidence="17">The sequence shown here is derived from an EMBL/GenBank/DDBJ whole genome shotgun (WGS) entry which is preliminary data.</text>
</comment>
<evidence type="ECO:0000259" key="16">
    <source>
        <dbReference type="SMART" id="SM00968"/>
    </source>
</evidence>
<keyword evidence="4" id="KW-0158">Chromosome</keyword>
<evidence type="ECO:0000256" key="13">
    <source>
        <dbReference type="PIRNR" id="PIRNR005719"/>
    </source>
</evidence>
<dbReference type="Pfam" id="PF02463">
    <property type="entry name" value="SMC_N"/>
    <property type="match status" value="1"/>
</dbReference>
<evidence type="ECO:0000256" key="12">
    <source>
        <dbReference type="ARBA" id="ARBA00023306"/>
    </source>
</evidence>
<feature type="region of interest" description="Disordered" evidence="15">
    <location>
        <begin position="1026"/>
        <end position="1046"/>
    </location>
</feature>
<dbReference type="FunFam" id="3.40.50.300:FF:000424">
    <property type="entry name" value="Structural maintenance of chromosomes 3"/>
    <property type="match status" value="1"/>
</dbReference>
<evidence type="ECO:0000256" key="9">
    <source>
        <dbReference type="ARBA" id="ARBA00023204"/>
    </source>
</evidence>
<evidence type="ECO:0000256" key="8">
    <source>
        <dbReference type="ARBA" id="ARBA00023054"/>
    </source>
</evidence>
<dbReference type="GO" id="GO:0051321">
    <property type="term" value="P:meiotic cell cycle"/>
    <property type="evidence" value="ECO:0007669"/>
    <property type="project" value="UniProtKB-KW"/>
</dbReference>
<feature type="coiled-coil region" evidence="14">
    <location>
        <begin position="193"/>
        <end position="347"/>
    </location>
</feature>
<dbReference type="Proteomes" id="UP000237105">
    <property type="component" value="Unassembled WGS sequence"/>
</dbReference>
<accession>A0A2P5CDN9</accession>
<dbReference type="Gene3D" id="3.40.50.300">
    <property type="entry name" value="P-loop containing nucleotide triphosphate hydrolases"/>
    <property type="match status" value="2"/>
</dbReference>
<evidence type="ECO:0000256" key="2">
    <source>
        <dbReference type="ARBA" id="ARBA00004286"/>
    </source>
</evidence>
<feature type="domain" description="SMC hinge" evidence="16">
    <location>
        <begin position="508"/>
        <end position="620"/>
    </location>
</feature>
<keyword evidence="8 14" id="KW-0175">Coiled coil</keyword>
<protein>
    <recommendedName>
        <fullName evidence="13">Structural maintenance of chromosomes protein</fullName>
    </recommendedName>
</protein>
<reference evidence="18" key="1">
    <citation type="submission" date="2016-06" db="EMBL/GenBank/DDBJ databases">
        <title>Parallel loss of symbiosis genes in relatives of nitrogen-fixing non-legume Parasponia.</title>
        <authorList>
            <person name="Van Velzen R."/>
            <person name="Holmer R."/>
            <person name="Bu F."/>
            <person name="Rutten L."/>
            <person name="Van Zeijl A."/>
            <person name="Liu W."/>
            <person name="Santuari L."/>
            <person name="Cao Q."/>
            <person name="Sharma T."/>
            <person name="Shen D."/>
            <person name="Roswanjaya Y."/>
            <person name="Wardhani T."/>
            <person name="Kalhor M.S."/>
            <person name="Jansen J."/>
            <person name="Van den Hoogen J."/>
            <person name="Gungor B."/>
            <person name="Hartog M."/>
            <person name="Hontelez J."/>
            <person name="Verver J."/>
            <person name="Yang W.-C."/>
            <person name="Schijlen E."/>
            <person name="Repin R."/>
            <person name="Schilthuizen M."/>
            <person name="Schranz E."/>
            <person name="Heidstra R."/>
            <person name="Miyata K."/>
            <person name="Fedorova E."/>
            <person name="Kohlen W."/>
            <person name="Bisseling T."/>
            <person name="Smit S."/>
            <person name="Geurts R."/>
        </authorList>
    </citation>
    <scope>NUCLEOTIDE SEQUENCE [LARGE SCALE GENOMIC DNA]</scope>
    <source>
        <strain evidence="18">cv. WU1-14</strain>
    </source>
</reference>
<dbReference type="InterPro" id="IPR024704">
    <property type="entry name" value="SMC"/>
</dbReference>
<dbReference type="PIRSF" id="PIRSF005719">
    <property type="entry name" value="SMC"/>
    <property type="match status" value="1"/>
</dbReference>
<evidence type="ECO:0000256" key="4">
    <source>
        <dbReference type="ARBA" id="ARBA00022454"/>
    </source>
</evidence>
<comment type="subcellular location">
    <subcellularLocation>
        <location evidence="2">Chromosome</location>
    </subcellularLocation>
    <subcellularLocation>
        <location evidence="1 13">Nucleus</location>
    </subcellularLocation>
</comment>
<evidence type="ECO:0000313" key="18">
    <source>
        <dbReference type="Proteomes" id="UP000237105"/>
    </source>
</evidence>
<dbReference type="GO" id="GO:0005524">
    <property type="term" value="F:ATP binding"/>
    <property type="evidence" value="ECO:0007669"/>
    <property type="project" value="InterPro"/>
</dbReference>
<keyword evidence="18" id="KW-1185">Reference proteome</keyword>
<evidence type="ECO:0000256" key="14">
    <source>
        <dbReference type="SAM" id="Coils"/>
    </source>
</evidence>
<dbReference type="GO" id="GO:0007062">
    <property type="term" value="P:sister chromatid cohesion"/>
    <property type="evidence" value="ECO:0007669"/>
    <property type="project" value="UniProtKB-ARBA"/>
</dbReference>
<proteinExistence type="inferred from homology"/>
<evidence type="ECO:0000256" key="15">
    <source>
        <dbReference type="SAM" id="MobiDB-lite"/>
    </source>
</evidence>
<keyword evidence="11" id="KW-0469">Meiosis</keyword>
<evidence type="ECO:0000256" key="5">
    <source>
        <dbReference type="ARBA" id="ARBA00022618"/>
    </source>
</evidence>
<dbReference type="Pfam" id="PF06470">
    <property type="entry name" value="SMC_hinge"/>
    <property type="match status" value="1"/>
</dbReference>
<name>A0A2P5CDN9_PARAD</name>
<dbReference type="InterPro" id="IPR041741">
    <property type="entry name" value="SMC3_ABC_euk"/>
</dbReference>
<evidence type="ECO:0000256" key="1">
    <source>
        <dbReference type="ARBA" id="ARBA00004123"/>
    </source>
</evidence>
<dbReference type="InterPro" id="IPR027417">
    <property type="entry name" value="P-loop_NTPase"/>
</dbReference>
<keyword evidence="12" id="KW-0131">Cell cycle</keyword>
<dbReference type="CDD" id="cd03272">
    <property type="entry name" value="ABC_SMC3_euk"/>
    <property type="match status" value="1"/>
</dbReference>
<dbReference type="InterPro" id="IPR010935">
    <property type="entry name" value="SMC_hinge"/>
</dbReference>
<dbReference type="GO" id="GO:0006281">
    <property type="term" value="P:DNA repair"/>
    <property type="evidence" value="ECO:0007669"/>
    <property type="project" value="UniProtKB-KW"/>
</dbReference>
<evidence type="ECO:0000256" key="10">
    <source>
        <dbReference type="ARBA" id="ARBA00023242"/>
    </source>
</evidence>
<evidence type="ECO:0000256" key="11">
    <source>
        <dbReference type="ARBA" id="ARBA00023254"/>
    </source>
</evidence>
<evidence type="ECO:0000256" key="7">
    <source>
        <dbReference type="ARBA" id="ARBA00022776"/>
    </source>
</evidence>
<dbReference type="AlphaFoldDB" id="A0A2P5CDN9"/>
<dbReference type="SUPFAM" id="SSF75553">
    <property type="entry name" value="Smc hinge domain"/>
    <property type="match status" value="1"/>
</dbReference>
<dbReference type="Gene3D" id="1.20.1060.20">
    <property type="match status" value="1"/>
</dbReference>
<dbReference type="GO" id="GO:0005634">
    <property type="term" value="C:nucleus"/>
    <property type="evidence" value="ECO:0007669"/>
    <property type="project" value="UniProtKB-SubCell"/>
</dbReference>
<dbReference type="GO" id="GO:0051301">
    <property type="term" value="P:cell division"/>
    <property type="evidence" value="ECO:0007669"/>
    <property type="project" value="UniProtKB-KW"/>
</dbReference>
<dbReference type="OrthoDB" id="431497at2759"/>
<dbReference type="EMBL" id="JXTB01000142">
    <property type="protein sequence ID" value="PON59170.1"/>
    <property type="molecule type" value="Genomic_DNA"/>
</dbReference>
<dbReference type="Gene3D" id="3.30.70.1620">
    <property type="match status" value="1"/>
</dbReference>
<feature type="coiled-coil region" evidence="14">
    <location>
        <begin position="952"/>
        <end position="979"/>
    </location>
</feature>
<dbReference type="SMART" id="SM00968">
    <property type="entry name" value="SMC_hinge"/>
    <property type="match status" value="1"/>
</dbReference>
<dbReference type="FunFam" id="3.40.50.300:FF:000370">
    <property type="entry name" value="Structural maintenance of chromosomes 3"/>
    <property type="match status" value="1"/>
</dbReference>
<evidence type="ECO:0000313" key="17">
    <source>
        <dbReference type="EMBL" id="PON59170.1"/>
    </source>
</evidence>
<dbReference type="InterPro" id="IPR036277">
    <property type="entry name" value="SMC_hinge_sf"/>
</dbReference>
<keyword evidence="9" id="KW-0234">DNA repair</keyword>
<dbReference type="PANTHER" id="PTHR43977">
    <property type="entry name" value="STRUCTURAL MAINTENANCE OF CHROMOSOMES PROTEIN 3"/>
    <property type="match status" value="1"/>
</dbReference>
<evidence type="ECO:0000256" key="3">
    <source>
        <dbReference type="ARBA" id="ARBA00005917"/>
    </source>
</evidence>
<sequence length="1183" mass="136799">MYIKQVIIEGFKSYREQVATDPFSPKVNCVVGANGSGKTNFFHAIRFVLSDLYQNLRSEDRVALLHEGAGHQVATAFVEILFDNSDNRIPVDKEEVHLRRTINQKKDEYFLDGKHITKTEVMNLLESAGFSRSNPYYVVQQGKIASLTLMKDSERLDLLKEIGGTRVYEERRRESLKIMQETGNKRKQIIQVVQYLDERLRELDEEKEELRKYQQLDKQRKSLEYTIYDKELHDARQKLAEIEEARTKVSETSTKMYNSVLDAHEKSKDLDKTMKDLTKELNALSKEKEAAETRRTEAIKKQTELELDVKDLEEKMSGNTRAREDAARQLQILQNEIQDSMNELEEINPLYENQVIQEKEITKGIMEREKQLSILYQKQGRATQFSSKAARDKWLQKEIKDLNVVLTSNLDQEKKLEDEIHRLNSELREQDVYIESRKTEIANLESLISESREGFNYQRSQRDKLQDERNLLSMGRRVFLVTSIKGAIQEVRRGLNSVRRICREYKISGVFGPIIELLDCDERFFTAVEVTAGNSLFHVVVENDDISTQIIKHLNSLKGGRVTFIPLNRVKAPRITYPQSSDVIPLLKKLKFSPNYTAAFAQVFARTVICRDLDVATRVARNDGLDCITLEGDQVSKKGGMTGGFYDHRRSKLKFMNIIMQNTKSINTKEEELEKIDQKITELVTEQQKIDAKRTHDKSELEQLKQDIANANKQKKLVSRALENKEKSLADVRTQIDQLRASMAMKEAEMGTELIDHLTPEERVLLSRLNPEITDLKEKLITCKTDRIETETRKSELETNLTTNLKRRKQELEAIISSAETDNLNGDVEIKRQELYDAKLLVEDATEQLKRVSESIDDRTKQLRKIKDEKTKLKNLEDNYERTLQDEAKELEQLLSKRNVFLAKQEEFSRKIRELGPLSSDAFETYKRRNIKELNKMLHRCVEQLQQFSHVNKKALDQYVNFTEQREELQKRQAELEAGDEKIRELISVLDQRKDESIERTFKGVARHFREVFSELVQGGHGHLVMMKKKDGDQGDDDDDGDGPREADLEVRVEKYIGVKVKVSFTGQGETQSMKQLSGGQKTVVALTLIFAIQRCDPAPFYLFDEIDAALDPQYRTAVGNMIRRLADMASTQFITTTFRPELVKVSDKIYGVTHKNRVSRVNVVSKEGALDFIEHDQSHNAD</sequence>